<accession>A0A3B6DNG5</accession>
<sequence length="407" mass="44472">MGRKRHRNKAAAAAVAAAAAPVASLPVDMLANIHARLSFLDRLTFAAVFRTSRDAFKPEAPCLLLHGTIFSLAERRAAAVRAPGPDHAVLGSSSRGRLVTADDRARLCLLNPVTGERRALPAIDTSPHIFAHGGRHHFTVDVKWFLRGPPPYPYGTMTYTTERVRHALYRKVVLSDSADVAMLITGPEYGVAAFATAGGGAWRLAPPRDGIEPIPTSEAGSWRLWHSRNGVEDAVHHEGRFYSVTYSGEVEAWEEREADAAGVFTSAVVAPSLLLPADTDHRKYLVVAPAGRLMVVLKETTGRRTSPSFKVQVLDASRQGWKETDDIGEAALFVAVNGSLCVSTREHPELKAGCVYYYTEDDLGPYDDDEENGVRVFSLKDRRTETVEGLGWGRSWPPPAWFIPSIP</sequence>
<feature type="domain" description="KIB1-4 beta-propeller" evidence="1">
    <location>
        <begin position="70"/>
        <end position="377"/>
    </location>
</feature>
<proteinExistence type="predicted"/>
<dbReference type="PANTHER" id="PTHR45560:SF3">
    <property type="entry name" value="DUF295 DOMAIN-CONTAINING PROTEIN"/>
    <property type="match status" value="1"/>
</dbReference>
<dbReference type="Pfam" id="PF03478">
    <property type="entry name" value="Beta-prop_KIB1-4"/>
    <property type="match status" value="1"/>
</dbReference>
<dbReference type="Gramene" id="TraesCS2D02G569600.1">
    <property type="protein sequence ID" value="TraesCS2D02G569600.1"/>
    <property type="gene ID" value="TraesCS2D02G569600"/>
</dbReference>
<name>A0A3B6DNG5_WHEAT</name>
<dbReference type="EnsemblPlants" id="TraesCS2D02G569600.1">
    <property type="protein sequence ID" value="TraesCS2D02G569600.1"/>
    <property type="gene ID" value="TraesCS2D02G569600"/>
</dbReference>
<dbReference type="InterPro" id="IPR005174">
    <property type="entry name" value="KIB1-4_b-propeller"/>
</dbReference>
<dbReference type="Gramene" id="TraesCAD_scaffold_066045_01G000300.1">
    <property type="protein sequence ID" value="TraesCAD_scaffold_066045_01G000300.1"/>
    <property type="gene ID" value="TraesCAD_scaffold_066045_01G000300"/>
</dbReference>
<organism evidence="2">
    <name type="scientific">Triticum aestivum</name>
    <name type="common">Wheat</name>
    <dbReference type="NCBI Taxonomy" id="4565"/>
    <lineage>
        <taxon>Eukaryota</taxon>
        <taxon>Viridiplantae</taxon>
        <taxon>Streptophyta</taxon>
        <taxon>Embryophyta</taxon>
        <taxon>Tracheophyta</taxon>
        <taxon>Spermatophyta</taxon>
        <taxon>Magnoliopsida</taxon>
        <taxon>Liliopsida</taxon>
        <taxon>Poales</taxon>
        <taxon>Poaceae</taxon>
        <taxon>BOP clade</taxon>
        <taxon>Pooideae</taxon>
        <taxon>Triticodae</taxon>
        <taxon>Triticeae</taxon>
        <taxon>Triticinae</taxon>
        <taxon>Triticum</taxon>
    </lineage>
</organism>
<reference evidence="2" key="1">
    <citation type="submission" date="2018-08" db="EMBL/GenBank/DDBJ databases">
        <authorList>
            <person name="Rossello M."/>
        </authorList>
    </citation>
    <scope>NUCLEOTIDE SEQUENCE [LARGE SCALE GENOMIC DNA]</scope>
    <source>
        <strain evidence="2">cv. Chinese Spring</strain>
    </source>
</reference>
<dbReference type="Gramene" id="TraesROB_scaffold_031002_01G000400.1">
    <property type="protein sequence ID" value="TraesROB_scaffold_031002_01G000400.1"/>
    <property type="gene ID" value="TraesROB_scaffold_031002_01G000400"/>
</dbReference>
<evidence type="ECO:0000259" key="1">
    <source>
        <dbReference type="Pfam" id="PF03478"/>
    </source>
</evidence>
<dbReference type="STRING" id="4565.A0A3B6DNG5"/>
<evidence type="ECO:0000313" key="2">
    <source>
        <dbReference type="EnsemblPlants" id="TraesCS2D02G569600.1"/>
    </source>
</evidence>
<keyword evidence="3" id="KW-1185">Reference proteome</keyword>
<dbReference type="OrthoDB" id="627518at2759"/>
<dbReference type="PANTHER" id="PTHR45560">
    <property type="entry name" value="OS04G0163150 PROTEIN-RELATED"/>
    <property type="match status" value="1"/>
</dbReference>
<dbReference type="Proteomes" id="UP000019116">
    <property type="component" value="Chromosome 2D"/>
</dbReference>
<dbReference type="Gramene" id="TraesCS2D03G1334600.1">
    <property type="protein sequence ID" value="TraesCS2D03G1334600.1.CDS"/>
    <property type="gene ID" value="TraesCS2D03G1334600"/>
</dbReference>
<protein>
    <recommendedName>
        <fullName evidence="1">KIB1-4 beta-propeller domain-containing protein</fullName>
    </recommendedName>
</protein>
<dbReference type="AlphaFoldDB" id="A0A3B6DNG5"/>
<evidence type="ECO:0000313" key="3">
    <source>
        <dbReference type="Proteomes" id="UP000019116"/>
    </source>
</evidence>
<reference evidence="2" key="2">
    <citation type="submission" date="2018-10" db="UniProtKB">
        <authorList>
            <consortium name="EnsemblPlants"/>
        </authorList>
    </citation>
    <scope>IDENTIFICATION</scope>
</reference>
<dbReference type="OMA" id="PHIFAHG"/>